<accession>A0A2P7SLK2</accession>
<dbReference type="GO" id="GO:0005829">
    <property type="term" value="C:cytosol"/>
    <property type="evidence" value="ECO:0007669"/>
    <property type="project" value="TreeGrafter"/>
</dbReference>
<dbReference type="InterPro" id="IPR003033">
    <property type="entry name" value="SCP2_sterol-bd_dom"/>
</dbReference>
<evidence type="ECO:0000259" key="1">
    <source>
        <dbReference type="Pfam" id="PF02036"/>
    </source>
</evidence>
<dbReference type="Proteomes" id="UP000241229">
    <property type="component" value="Unassembled WGS sequence"/>
</dbReference>
<organism evidence="2 3">
    <name type="scientific">Kumtagia ephedrae</name>
    <dbReference type="NCBI Taxonomy" id="2116701"/>
    <lineage>
        <taxon>Bacteria</taxon>
        <taxon>Pseudomonadati</taxon>
        <taxon>Pseudomonadota</taxon>
        <taxon>Alphaproteobacteria</taxon>
        <taxon>Hyphomicrobiales</taxon>
        <taxon>Phyllobacteriaceae</taxon>
        <taxon>Kumtagia</taxon>
    </lineage>
</organism>
<dbReference type="InterPro" id="IPR036527">
    <property type="entry name" value="SCP2_sterol-bd_dom_sf"/>
</dbReference>
<comment type="caution">
    <text evidence="2">The sequence shown here is derived from an EMBL/GenBank/DDBJ whole genome shotgun (WGS) entry which is preliminary data.</text>
</comment>
<protein>
    <submittedName>
        <fullName evidence="2">Sterol-binding protein</fullName>
    </submittedName>
</protein>
<dbReference type="PANTHER" id="PTHR10094">
    <property type="entry name" value="STEROL CARRIER PROTEIN 2 SCP-2 FAMILY PROTEIN"/>
    <property type="match status" value="1"/>
</dbReference>
<evidence type="ECO:0000313" key="2">
    <source>
        <dbReference type="EMBL" id="PSJ63359.1"/>
    </source>
</evidence>
<dbReference type="Gene3D" id="3.30.1050.10">
    <property type="entry name" value="SCP2 sterol-binding domain"/>
    <property type="match status" value="1"/>
</dbReference>
<feature type="domain" description="SCP2" evidence="1">
    <location>
        <begin position="39"/>
        <end position="93"/>
    </location>
</feature>
<dbReference type="PANTHER" id="PTHR10094:SF25">
    <property type="entry name" value="SCP2 STEROL-BINDING DOMAIN-CONTAINING PROTEIN 1"/>
    <property type="match status" value="1"/>
</dbReference>
<dbReference type="AlphaFoldDB" id="A0A2P7SLK2"/>
<name>A0A2P7SLK2_9HYPH</name>
<dbReference type="RefSeq" id="WP_106771422.1">
    <property type="nucleotide sequence ID" value="NZ_PXYK01000005.1"/>
</dbReference>
<reference evidence="2 3" key="1">
    <citation type="submission" date="2018-03" db="EMBL/GenBank/DDBJ databases">
        <title>The draft genome of Mesorhizobium sp. 6GN-30.</title>
        <authorList>
            <person name="Liu L."/>
            <person name="Li L."/>
            <person name="Wang T."/>
            <person name="Zhang X."/>
            <person name="Liang L."/>
        </authorList>
    </citation>
    <scope>NUCLEOTIDE SEQUENCE [LARGE SCALE GENOMIC DNA]</scope>
    <source>
        <strain evidence="2 3">6GN30</strain>
    </source>
</reference>
<sequence length="93" mass="9779">MGVQQIVEQLRPRVESSDFGKSVKFDTGGDGVIVIDGTTISTADAPTDCTISLTLDDLEALLSGDLSPTMAFMTGRIKVQGDMSVAMALSQLL</sequence>
<dbReference type="EMBL" id="PXYK01000005">
    <property type="protein sequence ID" value="PSJ63359.1"/>
    <property type="molecule type" value="Genomic_DNA"/>
</dbReference>
<dbReference type="OrthoDB" id="9809312at2"/>
<dbReference type="Pfam" id="PF02036">
    <property type="entry name" value="SCP2"/>
    <property type="match status" value="1"/>
</dbReference>
<evidence type="ECO:0000313" key="3">
    <source>
        <dbReference type="Proteomes" id="UP000241229"/>
    </source>
</evidence>
<dbReference type="SUPFAM" id="SSF55718">
    <property type="entry name" value="SCP-like"/>
    <property type="match status" value="1"/>
</dbReference>
<keyword evidence="3" id="KW-1185">Reference proteome</keyword>
<proteinExistence type="predicted"/>
<gene>
    <name evidence="2" type="ORF">C7I84_06910</name>
</gene>